<gene>
    <name evidence="2" type="ORF">HYG85_16390</name>
</gene>
<organism evidence="2 3">
    <name type="scientific">Vallitalea guaymasensis</name>
    <dbReference type="NCBI Taxonomy" id="1185412"/>
    <lineage>
        <taxon>Bacteria</taxon>
        <taxon>Bacillati</taxon>
        <taxon>Bacillota</taxon>
        <taxon>Clostridia</taxon>
        <taxon>Lachnospirales</taxon>
        <taxon>Vallitaleaceae</taxon>
        <taxon>Vallitalea</taxon>
    </lineage>
</organism>
<dbReference type="Pfam" id="PF02811">
    <property type="entry name" value="PHP"/>
    <property type="match status" value="1"/>
</dbReference>
<name>A0A8J8SD62_9FIRM</name>
<proteinExistence type="predicted"/>
<keyword evidence="3" id="KW-1185">Reference proteome</keyword>
<dbReference type="SMART" id="SM00481">
    <property type="entry name" value="POLIIIAc"/>
    <property type="match status" value="1"/>
</dbReference>
<evidence type="ECO:0000313" key="2">
    <source>
        <dbReference type="EMBL" id="QUH30399.1"/>
    </source>
</evidence>
<dbReference type="InterPro" id="IPR052018">
    <property type="entry name" value="PHP_domain"/>
</dbReference>
<reference evidence="2 3" key="1">
    <citation type="submission" date="2020-07" db="EMBL/GenBank/DDBJ databases">
        <title>Vallitalea guaymasensis genome.</title>
        <authorList>
            <person name="Postec A."/>
        </authorList>
    </citation>
    <scope>NUCLEOTIDE SEQUENCE [LARGE SCALE GENOMIC DNA]</scope>
    <source>
        <strain evidence="2 3">Ra1766G1</strain>
    </source>
</reference>
<dbReference type="GO" id="GO:0004534">
    <property type="term" value="F:5'-3' RNA exonuclease activity"/>
    <property type="evidence" value="ECO:0007669"/>
    <property type="project" value="TreeGrafter"/>
</dbReference>
<dbReference type="InterPro" id="IPR003141">
    <property type="entry name" value="Pol/His_phosphatase_N"/>
</dbReference>
<accession>A0A8J8SD62</accession>
<feature type="domain" description="Polymerase/histidinol phosphatase N-terminal" evidence="1">
    <location>
        <begin position="124"/>
        <end position="186"/>
    </location>
</feature>
<protein>
    <submittedName>
        <fullName evidence="2">PHP domain-containing protein</fullName>
    </submittedName>
</protein>
<dbReference type="InterPro" id="IPR004013">
    <property type="entry name" value="PHP_dom"/>
</dbReference>
<dbReference type="SUPFAM" id="SSF89550">
    <property type="entry name" value="PHP domain-like"/>
    <property type="match status" value="1"/>
</dbReference>
<dbReference type="GO" id="GO:0035312">
    <property type="term" value="F:5'-3' DNA exonuclease activity"/>
    <property type="evidence" value="ECO:0007669"/>
    <property type="project" value="TreeGrafter"/>
</dbReference>
<evidence type="ECO:0000259" key="1">
    <source>
        <dbReference type="SMART" id="SM00481"/>
    </source>
</evidence>
<dbReference type="PANTHER" id="PTHR42924:SF3">
    <property type="entry name" value="POLYMERASE_HISTIDINOL PHOSPHATASE N-TERMINAL DOMAIN-CONTAINING PROTEIN"/>
    <property type="match status" value="1"/>
</dbReference>
<sequence length="427" mass="49742">MSNEELLYMHLEYIVTEEQEGTFIQVPFQVPVNTQQIIIRYKVDDAKHNAIDFGVEDINGYRGWSNLLKNRIIIQEDYATEGYLSGFIESGEWKIILGIFNIRKNCKVTLNINIKLEQSKWYKGDLHTHSIHSDGSFTLNEVMDYVKEEGLDFIALTDHNTFSQNTDYKPSDDLVVIPGVELTTYKGHANFFGCKKPFSHFRYENIEDIRKYMEEGKANDAIISLNHPFHKDKWKWGLENFDFSYVEIWNSWFSEGNQRAIDWWHSMLCKGKKIIALGGSDFHRKQPKKWYGVPTTWVNSLSFNKRGILNGIRQGRVCVSAEPKAPMVDISIEDVFMGETYIANDSENVVLTCYIKQVRPALLKLYSSRGLVIEKKIEDNDRKLLFNVSTDTLFYRIELWNEYQQEPLCISNPIFIDNKCAIKDNNK</sequence>
<evidence type="ECO:0000313" key="3">
    <source>
        <dbReference type="Proteomes" id="UP000677305"/>
    </source>
</evidence>
<dbReference type="Proteomes" id="UP000677305">
    <property type="component" value="Chromosome"/>
</dbReference>
<dbReference type="InterPro" id="IPR016195">
    <property type="entry name" value="Pol/histidinol_Pase-like"/>
</dbReference>
<dbReference type="AlphaFoldDB" id="A0A8J8SD62"/>
<dbReference type="CDD" id="cd07432">
    <property type="entry name" value="PHP_HisPPase"/>
    <property type="match status" value="1"/>
</dbReference>
<dbReference type="NCBIfam" id="NF038032">
    <property type="entry name" value="CehA_McbA_metalo"/>
    <property type="match status" value="1"/>
</dbReference>
<dbReference type="EMBL" id="CP058561">
    <property type="protein sequence ID" value="QUH30399.1"/>
    <property type="molecule type" value="Genomic_DNA"/>
</dbReference>
<dbReference type="Gene3D" id="3.20.20.140">
    <property type="entry name" value="Metal-dependent hydrolases"/>
    <property type="match status" value="1"/>
</dbReference>
<dbReference type="KEGG" id="vgu:HYG85_16390"/>
<dbReference type="RefSeq" id="WP_212690565.1">
    <property type="nucleotide sequence ID" value="NZ_CP058561.1"/>
</dbReference>
<dbReference type="PANTHER" id="PTHR42924">
    <property type="entry name" value="EXONUCLEASE"/>
    <property type="match status" value="1"/>
</dbReference>